<keyword evidence="1" id="KW-0732">Signal</keyword>
<proteinExistence type="predicted"/>
<organism evidence="2 3">
    <name type="scientific">Neopusillimonas maritima</name>
    <dbReference type="NCBI Taxonomy" id="2026239"/>
    <lineage>
        <taxon>Bacteria</taxon>
        <taxon>Pseudomonadati</taxon>
        <taxon>Pseudomonadota</taxon>
        <taxon>Betaproteobacteria</taxon>
        <taxon>Burkholderiales</taxon>
        <taxon>Alcaligenaceae</taxon>
        <taxon>Neopusillimonas</taxon>
    </lineage>
</organism>
<dbReference type="AlphaFoldDB" id="A0A3A1YPP7"/>
<dbReference type="Pfam" id="PF06366">
    <property type="entry name" value="FlhE"/>
    <property type="match status" value="1"/>
</dbReference>
<gene>
    <name evidence="2" type="ORF">CJP73_13860</name>
</gene>
<evidence type="ECO:0000256" key="1">
    <source>
        <dbReference type="SAM" id="SignalP"/>
    </source>
</evidence>
<evidence type="ECO:0000313" key="3">
    <source>
        <dbReference type="Proteomes" id="UP000266206"/>
    </source>
</evidence>
<dbReference type="EMBL" id="NQYH01000015">
    <property type="protein sequence ID" value="RIY39511.1"/>
    <property type="molecule type" value="Genomic_DNA"/>
</dbReference>
<dbReference type="RefSeq" id="WP_119516835.1">
    <property type="nucleotide sequence ID" value="NZ_NQYH01000015.1"/>
</dbReference>
<evidence type="ECO:0008006" key="4">
    <source>
        <dbReference type="Google" id="ProtNLM"/>
    </source>
</evidence>
<name>A0A3A1YPP7_9BURK</name>
<evidence type="ECO:0000313" key="2">
    <source>
        <dbReference type="EMBL" id="RIY39511.1"/>
    </source>
</evidence>
<feature type="signal peptide" evidence="1">
    <location>
        <begin position="1"/>
        <end position="23"/>
    </location>
</feature>
<feature type="chain" id="PRO_5017448260" description="Flagellar protein FlhE" evidence="1">
    <location>
        <begin position="24"/>
        <end position="150"/>
    </location>
</feature>
<comment type="caution">
    <text evidence="2">The sequence shown here is derived from an EMBL/GenBank/DDBJ whole genome shotgun (WGS) entry which is preliminary data.</text>
</comment>
<protein>
    <recommendedName>
        <fullName evidence="4">Flagellar protein FlhE</fullName>
    </recommendedName>
</protein>
<dbReference type="InterPro" id="IPR009420">
    <property type="entry name" value="FlhE"/>
</dbReference>
<dbReference type="OrthoDB" id="8685913at2"/>
<dbReference type="Proteomes" id="UP000266206">
    <property type="component" value="Unassembled WGS sequence"/>
</dbReference>
<sequence length="150" mass="16154">MKLVRAWALGVLAVLLTGRPVLAQAAYTVEQASPPIHTRGVPVMVAYTPPEPLPHNAAMLRVQVQLSGQTRVPVQTRVCVDLQAKQCMEVNGASATTSRFYGIPANRPVYLVYTVPGEGSLNPNVYVRGSVTVWYGRASLPSSRSSAVRP</sequence>
<reference evidence="2 3" key="1">
    <citation type="submission" date="2017-08" db="EMBL/GenBank/DDBJ databases">
        <title>Pusillimonas indicus sp. nov., a member of the family Alcaligenaceae isolated from surface seawater.</title>
        <authorList>
            <person name="Li J."/>
        </authorList>
    </citation>
    <scope>NUCLEOTIDE SEQUENCE [LARGE SCALE GENOMIC DNA]</scope>
    <source>
        <strain evidence="2 3">L52-1-41</strain>
    </source>
</reference>
<accession>A0A3A1YPP7</accession>